<comment type="caution">
    <text evidence="2">The sequence shown here is derived from an EMBL/GenBank/DDBJ whole genome shotgun (WGS) entry which is preliminary data.</text>
</comment>
<organism evidence="2 3">
    <name type="scientific">Jiangella asiatica</name>
    <dbReference type="NCBI Taxonomy" id="2530372"/>
    <lineage>
        <taxon>Bacteria</taxon>
        <taxon>Bacillati</taxon>
        <taxon>Actinomycetota</taxon>
        <taxon>Actinomycetes</taxon>
        <taxon>Jiangellales</taxon>
        <taxon>Jiangellaceae</taxon>
        <taxon>Jiangella</taxon>
    </lineage>
</organism>
<protein>
    <recommendedName>
        <fullName evidence="1">AbiEi antitoxin N-terminal domain-containing protein</fullName>
    </recommendedName>
</protein>
<dbReference type="AlphaFoldDB" id="A0A4R5DHX2"/>
<reference evidence="2 3" key="1">
    <citation type="submission" date="2019-03" db="EMBL/GenBank/DDBJ databases">
        <title>Draft genome sequences of novel Actinobacteria.</title>
        <authorList>
            <person name="Sahin N."/>
            <person name="Ay H."/>
            <person name="Saygin H."/>
        </authorList>
    </citation>
    <scope>NUCLEOTIDE SEQUENCE [LARGE SCALE GENOMIC DNA]</scope>
    <source>
        <strain evidence="2 3">5K138</strain>
    </source>
</reference>
<dbReference type="OrthoDB" id="9789781at2"/>
<keyword evidence="3" id="KW-1185">Reference proteome</keyword>
<gene>
    <name evidence="2" type="ORF">E1269_09480</name>
</gene>
<dbReference type="EMBL" id="SMKZ01000010">
    <property type="protein sequence ID" value="TDE11484.1"/>
    <property type="molecule type" value="Genomic_DNA"/>
</dbReference>
<dbReference type="Pfam" id="PF13338">
    <property type="entry name" value="AbiEi_4"/>
    <property type="match status" value="1"/>
</dbReference>
<feature type="domain" description="AbiEi antitoxin N-terminal" evidence="1">
    <location>
        <begin position="26"/>
        <end position="73"/>
    </location>
</feature>
<accession>A0A4R5DHX2</accession>
<evidence type="ECO:0000259" key="1">
    <source>
        <dbReference type="Pfam" id="PF13338"/>
    </source>
</evidence>
<evidence type="ECO:0000313" key="2">
    <source>
        <dbReference type="EMBL" id="TDE11484.1"/>
    </source>
</evidence>
<sequence length="220" mass="24115">MYTLPLVAPEGLSANGSTGASTRTAERALDLLRQLPPTFTYTQARQAGLSHRGLYGLRGAGIVEPLGRGLYRRVDAVLTDPTLTEVAVRAPLATLCLTSALVEHDLSDAIPTAPHLALPRGSRFPSTTGPVTWHAFAAETFELGRIRRRVDSQLQLGLYNAERTIVDTFRLRHLTGSDEAYEALRRWLSRRGSQPSTLLTMAGHFPRTLPSIRHALEVLL</sequence>
<dbReference type="InterPro" id="IPR025159">
    <property type="entry name" value="AbiEi_N"/>
</dbReference>
<proteinExistence type="predicted"/>
<evidence type="ECO:0000313" key="3">
    <source>
        <dbReference type="Proteomes" id="UP000294739"/>
    </source>
</evidence>
<dbReference type="Proteomes" id="UP000294739">
    <property type="component" value="Unassembled WGS sequence"/>
</dbReference>
<name>A0A4R5DHX2_9ACTN</name>
<dbReference type="InParanoid" id="A0A4R5DHX2"/>